<dbReference type="Gene3D" id="3.90.640.10">
    <property type="entry name" value="Actin, Chain A, domain 4"/>
    <property type="match status" value="1"/>
</dbReference>
<dbReference type="STRING" id="69332.A0A388M5T2"/>
<proteinExistence type="inferred from homology"/>
<dbReference type="PANTHER" id="PTHR19375">
    <property type="entry name" value="HEAT SHOCK PROTEIN 70KDA"/>
    <property type="match status" value="1"/>
</dbReference>
<comment type="caution">
    <text evidence="5">The sequence shown here is derived from an EMBL/GenBank/DDBJ whole genome shotgun (WGS) entry which is preliminary data.</text>
</comment>
<organism evidence="5 6">
    <name type="scientific">Chara braunii</name>
    <name type="common">Braun's stonewort</name>
    <dbReference type="NCBI Taxonomy" id="69332"/>
    <lineage>
        <taxon>Eukaryota</taxon>
        <taxon>Viridiplantae</taxon>
        <taxon>Streptophyta</taxon>
        <taxon>Charophyceae</taxon>
        <taxon>Charales</taxon>
        <taxon>Characeae</taxon>
        <taxon>Chara</taxon>
    </lineage>
</organism>
<evidence type="ECO:0000313" key="6">
    <source>
        <dbReference type="Proteomes" id="UP000265515"/>
    </source>
</evidence>
<evidence type="ECO:0000313" key="5">
    <source>
        <dbReference type="EMBL" id="GBG89944.1"/>
    </source>
</evidence>
<dbReference type="FunFam" id="3.90.640.10:FF:000003">
    <property type="entry name" value="Molecular chaperone DnaK"/>
    <property type="match status" value="1"/>
</dbReference>
<dbReference type="PROSITE" id="PS00329">
    <property type="entry name" value="HSP70_2"/>
    <property type="match status" value="1"/>
</dbReference>
<sequence length="629" mass="69760">MVGSAPVIGIDLGTSFCCVAVYQTHPEEKVEIIANDQGHRTTPSFVAFDDTDSLVGEAAQTCGRREPEQCIYEVKRLMGRAYKDVNVELDRTAWPFKVEKGPSSEVLVGVDRVPRKFPRSLFKPEEISAMLLRKMKKIAEDHTNEKVTDAVITVPAYFNNSQREATIIAAKAAGLNVLRLMNEPTAAALAYGHLKKIGAGSVGKRILVFDLGGGTLDVSIITVNGRGDDPNNFLVSAVAGDGHLGGADFDKRLLEHLGGEFRRRTGVDVLSDRRACARLKEEAVKAKLTLSSLKHTEVELHHKQYEEYIKLTRVTFERLNEDYFARCLEIVQKALTDARITKNGISQVLLVGGSTRIPRVQQMLRDFFGNEPLKTLNADEAVAYGAAVYANYLSNLCAEAHGLALEGPTAGAIGVKDVTPRSIGVKLALGQMHVLIPRNTPLPATASESFSLAADDQTTVRFELYEGERALTRRNRYLGKFELRDFIPTQATGQAATKLTVNIDEDGILLAVAEATLNHANKGETADLTINSRRGTLNIEEMHTREQETRMEEGEEEEDAAIREAFEQRGNLRRAALEIRQRVPSMSWWAGLQASKKVSKVVDWLKNEQQVSTKEVYEKKLRSLERFRR</sequence>
<dbReference type="InterPro" id="IPR043129">
    <property type="entry name" value="ATPase_NBD"/>
</dbReference>
<dbReference type="GO" id="GO:0005788">
    <property type="term" value="C:endoplasmic reticulum lumen"/>
    <property type="evidence" value="ECO:0007669"/>
    <property type="project" value="UniProtKB-SubCell"/>
</dbReference>
<dbReference type="SUPFAM" id="SSF53067">
    <property type="entry name" value="Actin-like ATPase domain"/>
    <property type="match status" value="2"/>
</dbReference>
<evidence type="ECO:0000256" key="2">
    <source>
        <dbReference type="ARBA" id="ARBA00022741"/>
    </source>
</evidence>
<protein>
    <submittedName>
        <fullName evidence="5">Uncharacterized protein</fullName>
    </submittedName>
</protein>
<dbReference type="EMBL" id="BFEA01000773">
    <property type="protein sequence ID" value="GBG89944.1"/>
    <property type="molecule type" value="Genomic_DNA"/>
</dbReference>
<evidence type="ECO:0000256" key="4">
    <source>
        <dbReference type="RuleBase" id="RU003322"/>
    </source>
</evidence>
<dbReference type="AlphaFoldDB" id="A0A388M5T2"/>
<keyword evidence="3 4" id="KW-0067">ATP-binding</keyword>
<dbReference type="PROSITE" id="PS01036">
    <property type="entry name" value="HSP70_3"/>
    <property type="match status" value="1"/>
</dbReference>
<dbReference type="SUPFAM" id="SSF100920">
    <property type="entry name" value="Heat shock protein 70kD (HSP70), peptide-binding domain"/>
    <property type="match status" value="1"/>
</dbReference>
<name>A0A388M5T2_CHABU</name>
<comment type="similarity">
    <text evidence="4">Belongs to the heat shock protein 70 family.</text>
</comment>
<comment type="subcellular location">
    <subcellularLocation>
        <location evidence="1">Endoplasmic reticulum lumen</location>
    </subcellularLocation>
</comment>
<dbReference type="PRINTS" id="PR00301">
    <property type="entry name" value="HEATSHOCK70"/>
</dbReference>
<dbReference type="Gene3D" id="2.60.34.10">
    <property type="entry name" value="Substrate Binding Domain Of DNAk, Chain A, domain 1"/>
    <property type="match status" value="1"/>
</dbReference>
<gene>
    <name evidence="5" type="ORF">CBR_g50034</name>
</gene>
<dbReference type="FunFam" id="3.30.30.30:FF:000005">
    <property type="entry name" value="Heat shock protein ssb1"/>
    <property type="match status" value="1"/>
</dbReference>
<dbReference type="Pfam" id="PF00012">
    <property type="entry name" value="HSP70"/>
    <property type="match status" value="1"/>
</dbReference>
<dbReference type="InterPro" id="IPR029047">
    <property type="entry name" value="HSP70_peptide-bd_sf"/>
</dbReference>
<dbReference type="Gene3D" id="3.30.420.40">
    <property type="match status" value="2"/>
</dbReference>
<dbReference type="Gramene" id="GBG89944">
    <property type="protein sequence ID" value="GBG89944"/>
    <property type="gene ID" value="CBR_g50034"/>
</dbReference>
<evidence type="ECO:0000256" key="1">
    <source>
        <dbReference type="ARBA" id="ARBA00004319"/>
    </source>
</evidence>
<dbReference type="InterPro" id="IPR013126">
    <property type="entry name" value="Hsp_70_fam"/>
</dbReference>
<dbReference type="Proteomes" id="UP000265515">
    <property type="component" value="Unassembled WGS sequence"/>
</dbReference>
<reference evidence="5 6" key="1">
    <citation type="journal article" date="2018" name="Cell">
        <title>The Chara Genome: Secondary Complexity and Implications for Plant Terrestrialization.</title>
        <authorList>
            <person name="Nishiyama T."/>
            <person name="Sakayama H."/>
            <person name="Vries J.D."/>
            <person name="Buschmann H."/>
            <person name="Saint-Marcoux D."/>
            <person name="Ullrich K.K."/>
            <person name="Haas F.B."/>
            <person name="Vanderstraeten L."/>
            <person name="Becker D."/>
            <person name="Lang D."/>
            <person name="Vosolsobe S."/>
            <person name="Rombauts S."/>
            <person name="Wilhelmsson P.K.I."/>
            <person name="Janitza P."/>
            <person name="Kern R."/>
            <person name="Heyl A."/>
            <person name="Rumpler F."/>
            <person name="Villalobos L.I.A.C."/>
            <person name="Clay J.M."/>
            <person name="Skokan R."/>
            <person name="Toyoda A."/>
            <person name="Suzuki Y."/>
            <person name="Kagoshima H."/>
            <person name="Schijlen E."/>
            <person name="Tajeshwar N."/>
            <person name="Catarino B."/>
            <person name="Hetherington A.J."/>
            <person name="Saltykova A."/>
            <person name="Bonnot C."/>
            <person name="Breuninger H."/>
            <person name="Symeonidi A."/>
            <person name="Radhakrishnan G.V."/>
            <person name="Van Nieuwerburgh F."/>
            <person name="Deforce D."/>
            <person name="Chang C."/>
            <person name="Karol K.G."/>
            <person name="Hedrich R."/>
            <person name="Ulvskov P."/>
            <person name="Glockner G."/>
            <person name="Delwiche C.F."/>
            <person name="Petrasek J."/>
            <person name="Van de Peer Y."/>
            <person name="Friml J."/>
            <person name="Beilby M."/>
            <person name="Dolan L."/>
            <person name="Kohara Y."/>
            <person name="Sugano S."/>
            <person name="Fujiyama A."/>
            <person name="Delaux P.-M."/>
            <person name="Quint M."/>
            <person name="TheiBen G."/>
            <person name="Hagemann M."/>
            <person name="Harholt J."/>
            <person name="Dunand C."/>
            <person name="Zachgo S."/>
            <person name="Langdale J."/>
            <person name="Maumus F."/>
            <person name="Straeten D.V.D."/>
            <person name="Gould S.B."/>
            <person name="Rensing S.A."/>
        </authorList>
    </citation>
    <scope>NUCLEOTIDE SEQUENCE [LARGE SCALE GENOMIC DNA]</scope>
    <source>
        <strain evidence="5 6">S276</strain>
    </source>
</reference>
<keyword evidence="2 4" id="KW-0547">Nucleotide-binding</keyword>
<dbReference type="InterPro" id="IPR018181">
    <property type="entry name" value="Heat_shock_70_CS"/>
</dbReference>
<keyword evidence="6" id="KW-1185">Reference proteome</keyword>
<evidence type="ECO:0000256" key="3">
    <source>
        <dbReference type="ARBA" id="ARBA00022840"/>
    </source>
</evidence>
<dbReference type="CDD" id="cd24028">
    <property type="entry name" value="ASKHA_NBD_HSP70_HSPA1-like"/>
    <property type="match status" value="1"/>
</dbReference>
<accession>A0A388M5T2</accession>
<dbReference type="GO" id="GO:0005524">
    <property type="term" value="F:ATP binding"/>
    <property type="evidence" value="ECO:0007669"/>
    <property type="project" value="UniProtKB-KW"/>
</dbReference>
<dbReference type="PROSITE" id="PS00297">
    <property type="entry name" value="HSP70_1"/>
    <property type="match status" value="1"/>
</dbReference>
<dbReference type="GO" id="GO:0140662">
    <property type="term" value="F:ATP-dependent protein folding chaperone"/>
    <property type="evidence" value="ECO:0007669"/>
    <property type="project" value="InterPro"/>
</dbReference>